<accession>A0ABN2XR34</accession>
<dbReference type="InterPro" id="IPR053206">
    <property type="entry name" value="Dimeric_xanthone_biosynth"/>
</dbReference>
<evidence type="ECO:0000313" key="3">
    <source>
        <dbReference type="Proteomes" id="UP001500575"/>
    </source>
</evidence>
<reference evidence="2 3" key="1">
    <citation type="journal article" date="2019" name="Int. J. Syst. Evol. Microbiol.">
        <title>The Global Catalogue of Microorganisms (GCM) 10K type strain sequencing project: providing services to taxonomists for standard genome sequencing and annotation.</title>
        <authorList>
            <consortium name="The Broad Institute Genomics Platform"/>
            <consortium name="The Broad Institute Genome Sequencing Center for Infectious Disease"/>
            <person name="Wu L."/>
            <person name="Ma J."/>
        </authorList>
    </citation>
    <scope>NUCLEOTIDE SEQUENCE [LARGE SCALE GENOMIC DNA]</scope>
    <source>
        <strain evidence="2 3">JCM 16021</strain>
    </source>
</reference>
<dbReference type="Gene3D" id="1.20.120.520">
    <property type="entry name" value="nmb1532 protein domain like"/>
    <property type="match status" value="1"/>
</dbReference>
<dbReference type="Proteomes" id="UP001500575">
    <property type="component" value="Unassembled WGS sequence"/>
</dbReference>
<dbReference type="PANTHER" id="PTHR38048:SF2">
    <property type="entry name" value="HEMERYTHRIN-LIKE DOMAIN-CONTAINING PROTEIN"/>
    <property type="match status" value="1"/>
</dbReference>
<evidence type="ECO:0000259" key="1">
    <source>
        <dbReference type="Pfam" id="PF01814"/>
    </source>
</evidence>
<comment type="caution">
    <text evidence="2">The sequence shown here is derived from an EMBL/GenBank/DDBJ whole genome shotgun (WGS) entry which is preliminary data.</text>
</comment>
<proteinExistence type="predicted"/>
<feature type="domain" description="Hemerythrin-like" evidence="1">
    <location>
        <begin position="68"/>
        <end position="181"/>
    </location>
</feature>
<dbReference type="RefSeq" id="WP_344301917.1">
    <property type="nucleotide sequence ID" value="NZ_BAAAQQ010000002.1"/>
</dbReference>
<sequence length="190" mass="20277">MSATPAGKPTAALDEATRPTVRLGLSLTPAQQAAGTHLRQIHDVFRAELTGLEARVGEVRRGEGSASDVRESVSQLAAALGAAGGTTLSQHCAQLCRFVTMHHSLEDSAMFPALGAHARVKPVVDRLAEEHVVIHEHLEHVDALASRVDADPDVLPDLEEAVGTFARVLRSHFTYEETELAEPLGLLGIM</sequence>
<dbReference type="Pfam" id="PF01814">
    <property type="entry name" value="Hemerythrin"/>
    <property type="match status" value="1"/>
</dbReference>
<dbReference type="InterPro" id="IPR012312">
    <property type="entry name" value="Hemerythrin-like"/>
</dbReference>
<organism evidence="2 3">
    <name type="scientific">Nocardioides bigeumensis</name>
    <dbReference type="NCBI Taxonomy" id="433657"/>
    <lineage>
        <taxon>Bacteria</taxon>
        <taxon>Bacillati</taxon>
        <taxon>Actinomycetota</taxon>
        <taxon>Actinomycetes</taxon>
        <taxon>Propionibacteriales</taxon>
        <taxon>Nocardioidaceae</taxon>
        <taxon>Nocardioides</taxon>
    </lineage>
</organism>
<dbReference type="EMBL" id="BAAAQQ010000002">
    <property type="protein sequence ID" value="GAA2115041.1"/>
    <property type="molecule type" value="Genomic_DNA"/>
</dbReference>
<dbReference type="PANTHER" id="PTHR38048">
    <property type="entry name" value="EXPRESSED PROTEIN"/>
    <property type="match status" value="1"/>
</dbReference>
<dbReference type="CDD" id="cd12108">
    <property type="entry name" value="Hr-like"/>
    <property type="match status" value="1"/>
</dbReference>
<evidence type="ECO:0000313" key="2">
    <source>
        <dbReference type="EMBL" id="GAA2115041.1"/>
    </source>
</evidence>
<gene>
    <name evidence="2" type="ORF">GCM10009843_03920</name>
</gene>
<name>A0ABN2XR34_9ACTN</name>
<keyword evidence="3" id="KW-1185">Reference proteome</keyword>
<protein>
    <recommendedName>
        <fullName evidence="1">Hemerythrin-like domain-containing protein</fullName>
    </recommendedName>
</protein>